<dbReference type="EMBL" id="ML119052">
    <property type="protein sequence ID" value="ROT40301.1"/>
    <property type="molecule type" value="Genomic_DNA"/>
</dbReference>
<evidence type="ECO:0000313" key="9">
    <source>
        <dbReference type="Proteomes" id="UP000272025"/>
    </source>
</evidence>
<feature type="transmembrane region" description="Helical" evidence="7">
    <location>
        <begin position="131"/>
        <end position="151"/>
    </location>
</feature>
<keyword evidence="4 7" id="KW-1133">Transmembrane helix</keyword>
<evidence type="ECO:0000256" key="6">
    <source>
        <dbReference type="SAM" id="MobiDB-lite"/>
    </source>
</evidence>
<feature type="transmembrane region" description="Helical" evidence="7">
    <location>
        <begin position="157"/>
        <end position="179"/>
    </location>
</feature>
<comment type="subcellular location">
    <subcellularLocation>
        <location evidence="1">Membrane</location>
        <topology evidence="1">Multi-pass membrane protein</topology>
    </subcellularLocation>
</comment>
<sequence length="317" mass="34687">MGLMLESRNDALDVNGPMLGDQTLTTNGSNWLWAVFSIYALSFLIVIAMSMRPRGGERIFHYIFGITLFAGLIAYFAMASGIAYSVIPQANQLNRGLNRQIYWPKYVFWVVAFPAIAMAVGLVSGVSWATIFYYIALAWIWILSYLFAAFTTTNYKWGFFVFGTVAMAILLLHLFWDGLRGSRRVGVTRDYTGIVAWTSLLWLLYALCWALTDGGNSIGVIGSFIWFGIMDILLIPVVAFLFIFRRWDYSHLNMYFTQYGRVPRGGDYPEKGHAGTAPAGSVPAGNGPAGTTAQGPATGVGAGAPMAGPTAPGHHAV</sequence>
<feature type="transmembrane region" description="Helical" evidence="7">
    <location>
        <begin position="62"/>
        <end position="86"/>
    </location>
</feature>
<feature type="compositionally biased region" description="Low complexity" evidence="6">
    <location>
        <begin position="283"/>
        <end position="317"/>
    </location>
</feature>
<keyword evidence="5 7" id="KW-0472">Membrane</keyword>
<evidence type="ECO:0000256" key="2">
    <source>
        <dbReference type="ARBA" id="ARBA00008130"/>
    </source>
</evidence>
<feature type="transmembrane region" description="Helical" evidence="7">
    <location>
        <begin position="106"/>
        <end position="124"/>
    </location>
</feature>
<dbReference type="SUPFAM" id="SSF81321">
    <property type="entry name" value="Family A G protein-coupled receptor-like"/>
    <property type="match status" value="1"/>
</dbReference>
<keyword evidence="9" id="KW-1185">Reference proteome</keyword>
<accession>A0A3N2Q0L3</accession>
<evidence type="ECO:0000256" key="7">
    <source>
        <dbReference type="SAM" id="Phobius"/>
    </source>
</evidence>
<reference evidence="8 9" key="1">
    <citation type="journal article" date="2018" name="Mol. Ecol.">
        <title>The obligate alkalophilic soda-lake fungus Sodiomyces alkalinus has shifted to a protein diet.</title>
        <authorList>
            <person name="Grum-Grzhimaylo A.A."/>
            <person name="Falkoski D.L."/>
            <person name="van den Heuvel J."/>
            <person name="Valero-Jimenez C.A."/>
            <person name="Min B."/>
            <person name="Choi I.G."/>
            <person name="Lipzen A."/>
            <person name="Daum C.G."/>
            <person name="Aanen D.K."/>
            <person name="Tsang A."/>
            <person name="Henrissat B."/>
            <person name="Bilanenko E.N."/>
            <person name="de Vries R.P."/>
            <person name="van Kan J.A.L."/>
            <person name="Grigoriev I.V."/>
            <person name="Debets A.J.M."/>
        </authorList>
    </citation>
    <scope>NUCLEOTIDE SEQUENCE [LARGE SCALE GENOMIC DNA]</scope>
    <source>
        <strain evidence="8 9">F11</strain>
    </source>
</reference>
<evidence type="ECO:0000256" key="1">
    <source>
        <dbReference type="ARBA" id="ARBA00004141"/>
    </source>
</evidence>
<evidence type="ECO:0000313" key="8">
    <source>
        <dbReference type="EMBL" id="ROT40301.1"/>
    </source>
</evidence>
<feature type="transmembrane region" description="Helical" evidence="7">
    <location>
        <begin position="191"/>
        <end position="212"/>
    </location>
</feature>
<dbReference type="GeneID" id="39581579"/>
<dbReference type="PRINTS" id="PR00251">
    <property type="entry name" value="BACTRLOPSIN"/>
</dbReference>
<dbReference type="PANTHER" id="PTHR28286:SF1">
    <property type="entry name" value="30 KDA HEAT SHOCK PROTEIN-RELATED"/>
    <property type="match status" value="1"/>
</dbReference>
<dbReference type="AlphaFoldDB" id="A0A3N2Q0L3"/>
<dbReference type="SMART" id="SM01021">
    <property type="entry name" value="Bac_rhodopsin"/>
    <property type="match status" value="1"/>
</dbReference>
<feature type="region of interest" description="Disordered" evidence="6">
    <location>
        <begin position="270"/>
        <end position="317"/>
    </location>
</feature>
<keyword evidence="3 7" id="KW-0812">Transmembrane</keyword>
<feature type="transmembrane region" description="Helical" evidence="7">
    <location>
        <begin position="31"/>
        <end position="50"/>
    </location>
</feature>
<comment type="similarity">
    <text evidence="2">Belongs to the archaeal/bacterial/fungal opsin family.</text>
</comment>
<dbReference type="OrthoDB" id="536545at2759"/>
<evidence type="ECO:0000256" key="3">
    <source>
        <dbReference type="ARBA" id="ARBA00022692"/>
    </source>
</evidence>
<dbReference type="InterPro" id="IPR001425">
    <property type="entry name" value="Arc/bac/fun_rhodopsins"/>
</dbReference>
<evidence type="ECO:0000256" key="4">
    <source>
        <dbReference type="ARBA" id="ARBA00022989"/>
    </source>
</evidence>
<evidence type="ECO:0000256" key="5">
    <source>
        <dbReference type="ARBA" id="ARBA00023136"/>
    </source>
</evidence>
<dbReference type="PANTHER" id="PTHR28286">
    <property type="match status" value="1"/>
</dbReference>
<dbReference type="GO" id="GO:0005783">
    <property type="term" value="C:endoplasmic reticulum"/>
    <property type="evidence" value="ECO:0007669"/>
    <property type="project" value="TreeGrafter"/>
</dbReference>
<organism evidence="8 9">
    <name type="scientific">Sodiomyces alkalinus (strain CBS 110278 / VKM F-3762 / F11)</name>
    <name type="common">Alkaliphilic filamentous fungus</name>
    <dbReference type="NCBI Taxonomy" id="1314773"/>
    <lineage>
        <taxon>Eukaryota</taxon>
        <taxon>Fungi</taxon>
        <taxon>Dikarya</taxon>
        <taxon>Ascomycota</taxon>
        <taxon>Pezizomycotina</taxon>
        <taxon>Sordariomycetes</taxon>
        <taxon>Hypocreomycetidae</taxon>
        <taxon>Glomerellales</taxon>
        <taxon>Plectosphaerellaceae</taxon>
        <taxon>Sodiomyces</taxon>
    </lineage>
</organism>
<proteinExistence type="inferred from homology"/>
<dbReference type="InterPro" id="IPR043476">
    <property type="entry name" value="Yro2-like_7TM"/>
</dbReference>
<dbReference type="GO" id="GO:0005886">
    <property type="term" value="C:plasma membrane"/>
    <property type="evidence" value="ECO:0007669"/>
    <property type="project" value="TreeGrafter"/>
</dbReference>
<dbReference type="RefSeq" id="XP_028468107.1">
    <property type="nucleotide sequence ID" value="XM_028613101.1"/>
</dbReference>
<protein>
    <submittedName>
        <fullName evidence="8">Family A G protein-coupled receptor-like protein</fullName>
    </submittedName>
</protein>
<keyword evidence="8" id="KW-0675">Receptor</keyword>
<dbReference type="CDD" id="cd15239">
    <property type="entry name" value="7tm_YRO2_fungal-like"/>
    <property type="match status" value="1"/>
</dbReference>
<dbReference type="Proteomes" id="UP000272025">
    <property type="component" value="Unassembled WGS sequence"/>
</dbReference>
<dbReference type="Gene3D" id="1.20.1070.10">
    <property type="entry name" value="Rhodopsin 7-helix transmembrane proteins"/>
    <property type="match status" value="1"/>
</dbReference>
<feature type="transmembrane region" description="Helical" evidence="7">
    <location>
        <begin position="224"/>
        <end position="244"/>
    </location>
</feature>
<name>A0A3N2Q0L3_SODAK</name>
<gene>
    <name evidence="8" type="ORF">SODALDRAFT_342787</name>
</gene>